<accession>B3PLP7</accession>
<evidence type="ECO:0000313" key="4">
    <source>
        <dbReference type="Proteomes" id="UP000001036"/>
    </source>
</evidence>
<dbReference type="KEGG" id="cja:CJA_2667"/>
<gene>
    <name evidence="3" type="ordered locus">CJA_2667</name>
</gene>
<reference evidence="3 4" key="1">
    <citation type="journal article" date="2008" name="J. Bacteriol.">
        <title>Insights into plant cell wall degradation from the genome sequence of the soil bacterium Cellvibrio japonicus.</title>
        <authorList>
            <person name="Deboy R.T."/>
            <person name="Mongodin E.F."/>
            <person name="Fouts D.E."/>
            <person name="Tailford L.E."/>
            <person name="Khouri H."/>
            <person name="Emerson J.B."/>
            <person name="Mohamoud Y."/>
            <person name="Watkins K."/>
            <person name="Henrissat B."/>
            <person name="Gilbert H.J."/>
            <person name="Nelson K.E."/>
        </authorList>
    </citation>
    <scope>NUCLEOTIDE SEQUENCE [LARGE SCALE GENOMIC DNA]</scope>
    <source>
        <strain evidence="3 4">Ueda107</strain>
    </source>
</reference>
<feature type="chain" id="PRO_5002794111" description="DUF3530 family protein" evidence="2">
    <location>
        <begin position="37"/>
        <end position="369"/>
    </location>
</feature>
<feature type="signal peptide" evidence="2">
    <location>
        <begin position="1"/>
        <end position="36"/>
    </location>
</feature>
<feature type="compositionally biased region" description="Low complexity" evidence="1">
    <location>
        <begin position="49"/>
        <end position="65"/>
    </location>
</feature>
<protein>
    <recommendedName>
        <fullName evidence="5">DUF3530 family protein</fullName>
    </recommendedName>
</protein>
<feature type="region of interest" description="Disordered" evidence="1">
    <location>
        <begin position="151"/>
        <end position="201"/>
    </location>
</feature>
<dbReference type="STRING" id="498211.CJA_2667"/>
<feature type="compositionally biased region" description="Polar residues" evidence="1">
    <location>
        <begin position="163"/>
        <end position="173"/>
    </location>
</feature>
<feature type="compositionally biased region" description="Low complexity" evidence="1">
    <location>
        <begin position="174"/>
        <end position="195"/>
    </location>
</feature>
<dbReference type="AlphaFoldDB" id="B3PLP7"/>
<keyword evidence="2" id="KW-0732">Signal</keyword>
<sequence length="369" mass="40760">MLPPVTRRLPSWCSHGRMKTIACGLLILAMKTPCLAQTPPSDPTPPPTNTTVSESSSSSTSSLSTLDRRLRAKELLADALTEESHWLETTEGKILALFRPTEDKVTKGALLLLHAAEDPQSWPPELENLRQKLPQYGWETLAISLPQAYAPEPPKRELAPAVESQSSSSQADDPNTSTNAETTNASSSQSSSSTPTEDKPHTVAREQLIKAYILAALNFLNQKGRFNLVVLVDNSSLYWCMQLLSPSIKTNTRDPNTVDGPLQALVITNLQPQEPLTTAELEASFSQSQLPVMDIFFGPDNSVQQAQRDKHRAVAMRNKLQHYQQTLLEAQPKVVEDDSNSFLLARIRGFMEKKARGTEIQAKEVKNQP</sequence>
<feature type="region of interest" description="Disordered" evidence="1">
    <location>
        <begin position="36"/>
        <end position="65"/>
    </location>
</feature>
<dbReference type="EMBL" id="CP000934">
    <property type="protein sequence ID" value="ACE83512.1"/>
    <property type="molecule type" value="Genomic_DNA"/>
</dbReference>
<dbReference type="ESTHER" id="celju-b3plp7">
    <property type="family name" value="Duf_3530"/>
</dbReference>
<dbReference type="HOGENOM" id="CLU_749435_0_0_6"/>
<organism evidence="3 4">
    <name type="scientific">Cellvibrio japonicus (strain Ueda107)</name>
    <name type="common">Pseudomonas fluorescens subsp. cellulosa</name>
    <dbReference type="NCBI Taxonomy" id="498211"/>
    <lineage>
        <taxon>Bacteria</taxon>
        <taxon>Pseudomonadati</taxon>
        <taxon>Pseudomonadota</taxon>
        <taxon>Gammaproteobacteria</taxon>
        <taxon>Cellvibrionales</taxon>
        <taxon>Cellvibrionaceae</taxon>
        <taxon>Cellvibrio</taxon>
    </lineage>
</organism>
<dbReference type="Pfam" id="PF12048">
    <property type="entry name" value="DUF3530"/>
    <property type="match status" value="1"/>
</dbReference>
<dbReference type="InterPro" id="IPR022529">
    <property type="entry name" value="DUF3530"/>
</dbReference>
<evidence type="ECO:0000256" key="1">
    <source>
        <dbReference type="SAM" id="MobiDB-lite"/>
    </source>
</evidence>
<name>B3PLP7_CELJU</name>
<evidence type="ECO:0000256" key="2">
    <source>
        <dbReference type="SAM" id="SignalP"/>
    </source>
</evidence>
<keyword evidence="4" id="KW-1185">Reference proteome</keyword>
<proteinExistence type="predicted"/>
<evidence type="ECO:0008006" key="5">
    <source>
        <dbReference type="Google" id="ProtNLM"/>
    </source>
</evidence>
<dbReference type="Proteomes" id="UP000001036">
    <property type="component" value="Chromosome"/>
</dbReference>
<dbReference type="eggNOG" id="ENOG5030JBN">
    <property type="taxonomic scope" value="Bacteria"/>
</dbReference>
<evidence type="ECO:0000313" key="3">
    <source>
        <dbReference type="EMBL" id="ACE83512.1"/>
    </source>
</evidence>